<gene>
    <name evidence="1" type="ORF">GCM10008936_06880</name>
</gene>
<keyword evidence="2" id="KW-1185">Reference proteome</keyword>
<dbReference type="RefSeq" id="WP_346024170.1">
    <property type="nucleotide sequence ID" value="NZ_BAAADA010000052.1"/>
</dbReference>
<evidence type="ECO:0000313" key="1">
    <source>
        <dbReference type="EMBL" id="GAA0479351.1"/>
    </source>
</evidence>
<evidence type="ECO:0008006" key="3">
    <source>
        <dbReference type="Google" id="ProtNLM"/>
    </source>
</evidence>
<sequence length="189" mass="22337">MQREIKMQDGQPSTIRLRGVKPMGELKKLNTQQFHKTKLLLSIYRTVVWRIESAIYEVQETAQEYGSDRISELVDFLSLELDEYDLTKDKKAIEERLMCIAETKQMIEIVDKALKHLKTHPKNGQIYHDIITYCYIDEGVMSDDVISRKLNLTQSTYYRYKKKATELMGIALWGYIIPPLKEYWDKLQH</sequence>
<reference evidence="2" key="1">
    <citation type="journal article" date="2019" name="Int. J. Syst. Evol. Microbiol.">
        <title>The Global Catalogue of Microorganisms (GCM) 10K type strain sequencing project: providing services to taxonomists for standard genome sequencing and annotation.</title>
        <authorList>
            <consortium name="The Broad Institute Genomics Platform"/>
            <consortium name="The Broad Institute Genome Sequencing Center for Infectious Disease"/>
            <person name="Wu L."/>
            <person name="Ma J."/>
        </authorList>
    </citation>
    <scope>NUCLEOTIDE SEQUENCE [LARGE SCALE GENOMIC DNA]</scope>
    <source>
        <strain evidence="2">JCM 14232</strain>
    </source>
</reference>
<protein>
    <recommendedName>
        <fullName evidence="3">Phage transcriptional regulator, ArpU family</fullName>
    </recommendedName>
</protein>
<organism evidence="1 2">
    <name type="scientific">Alkalibacterium indicireducens</name>
    <dbReference type="NCBI Taxonomy" id="398758"/>
    <lineage>
        <taxon>Bacteria</taxon>
        <taxon>Bacillati</taxon>
        <taxon>Bacillota</taxon>
        <taxon>Bacilli</taxon>
        <taxon>Lactobacillales</taxon>
        <taxon>Carnobacteriaceae</taxon>
        <taxon>Alkalibacterium</taxon>
    </lineage>
</organism>
<name>A0ABP3KGL5_9LACT</name>
<accession>A0ABP3KGL5</accession>
<proteinExistence type="predicted"/>
<comment type="caution">
    <text evidence="1">The sequence shown here is derived from an EMBL/GenBank/DDBJ whole genome shotgun (WGS) entry which is preliminary data.</text>
</comment>
<evidence type="ECO:0000313" key="2">
    <source>
        <dbReference type="Proteomes" id="UP001410648"/>
    </source>
</evidence>
<dbReference type="Proteomes" id="UP001410648">
    <property type="component" value="Unassembled WGS sequence"/>
</dbReference>
<dbReference type="EMBL" id="BAAADA010000052">
    <property type="protein sequence ID" value="GAA0479351.1"/>
    <property type="molecule type" value="Genomic_DNA"/>
</dbReference>